<feature type="domain" description="Leucine-binding protein" evidence="4">
    <location>
        <begin position="24"/>
        <end position="370"/>
    </location>
</feature>
<dbReference type="PANTHER" id="PTHR30483:SF38">
    <property type="entry name" value="BLR7848 PROTEIN"/>
    <property type="match status" value="1"/>
</dbReference>
<keyword evidence="2 3" id="KW-0732">Signal</keyword>
<dbReference type="RefSeq" id="WP_208010866.1">
    <property type="nucleotide sequence ID" value="NZ_CP071796.1"/>
</dbReference>
<evidence type="ECO:0000259" key="4">
    <source>
        <dbReference type="Pfam" id="PF13458"/>
    </source>
</evidence>
<reference evidence="5" key="1">
    <citation type="submission" date="2021-03" db="EMBL/GenBank/DDBJ databases">
        <title>Ottowia sp. 27C isolated from the cloaca of a Giant Asian pond turtle (Heosemys grandis).</title>
        <authorList>
            <person name="Spergser J."/>
            <person name="Busse H.-J."/>
        </authorList>
    </citation>
    <scope>NUCLEOTIDE SEQUENCE</scope>
    <source>
        <strain evidence="5">27C</strain>
    </source>
</reference>
<feature type="chain" id="PRO_5037202588" evidence="3">
    <location>
        <begin position="23"/>
        <end position="384"/>
    </location>
</feature>
<comment type="similarity">
    <text evidence="1">Belongs to the leucine-binding protein family.</text>
</comment>
<evidence type="ECO:0000256" key="1">
    <source>
        <dbReference type="ARBA" id="ARBA00010062"/>
    </source>
</evidence>
<dbReference type="PANTHER" id="PTHR30483">
    <property type="entry name" value="LEUCINE-SPECIFIC-BINDING PROTEIN"/>
    <property type="match status" value="1"/>
</dbReference>
<dbReference type="KEGG" id="otd:J1M35_08915"/>
<evidence type="ECO:0000256" key="2">
    <source>
        <dbReference type="ARBA" id="ARBA00022729"/>
    </source>
</evidence>
<dbReference type="SUPFAM" id="SSF53822">
    <property type="entry name" value="Periplasmic binding protein-like I"/>
    <property type="match status" value="1"/>
</dbReference>
<dbReference type="InterPro" id="IPR028081">
    <property type="entry name" value="Leu-bd"/>
</dbReference>
<protein>
    <submittedName>
        <fullName evidence="5">ABC transporter substrate-binding protein</fullName>
    </submittedName>
</protein>
<sequence>MQLKKLALLCAAVVGFSAPAWADVNVGVTVSATGPAASLGIPERNTIALMPREIAGHKINYIVLDDASDTTAAVTNTRKLISENKVDIVLGSTTTPNSLAMIDAVSESKTPMISMAASAAIVEPVDAKKRWVFKTPQNDIMMALAIAEHMAAAGVKTAAYIGFADAYGEGWHREFSKALELKKIKLVANERFARTDTSVTGQVLKIMGAKPDAVLVGGSGTPAALPQKTLKERGYAGKYYQTHGVANADFLRVGGKDLEGTFLPAGPVLVAAQLPVANPVRKSALEYIQVYEGAHGKGSVSTFGGHAWDAGLLLKAAVPVALKNATPGTPEFRAALRDALEGAKDVAGAHGIFNMSATDHLGLDQRARVMVKIENGGWKYQDTK</sequence>
<dbReference type="Gene3D" id="3.40.50.2300">
    <property type="match status" value="2"/>
</dbReference>
<dbReference type="Proteomes" id="UP000663903">
    <property type="component" value="Chromosome"/>
</dbReference>
<name>A0A975CII3_9BURK</name>
<dbReference type="CDD" id="cd06333">
    <property type="entry name" value="PBP1_ABC_RPA1789-like"/>
    <property type="match status" value="1"/>
</dbReference>
<keyword evidence="6" id="KW-1185">Reference proteome</keyword>
<dbReference type="InterPro" id="IPR051010">
    <property type="entry name" value="BCAA_transport"/>
</dbReference>
<dbReference type="InterPro" id="IPR028082">
    <property type="entry name" value="Peripla_BP_I"/>
</dbReference>
<evidence type="ECO:0000313" key="5">
    <source>
        <dbReference type="EMBL" id="QTD46970.1"/>
    </source>
</evidence>
<dbReference type="AlphaFoldDB" id="A0A975CII3"/>
<dbReference type="EMBL" id="CP071796">
    <property type="protein sequence ID" value="QTD46970.1"/>
    <property type="molecule type" value="Genomic_DNA"/>
</dbReference>
<proteinExistence type="inferred from homology"/>
<organism evidence="5 6">
    <name type="scientific">Ottowia testudinis</name>
    <dbReference type="NCBI Taxonomy" id="2816950"/>
    <lineage>
        <taxon>Bacteria</taxon>
        <taxon>Pseudomonadati</taxon>
        <taxon>Pseudomonadota</taxon>
        <taxon>Betaproteobacteria</taxon>
        <taxon>Burkholderiales</taxon>
        <taxon>Comamonadaceae</taxon>
        <taxon>Ottowia</taxon>
    </lineage>
</organism>
<evidence type="ECO:0000256" key="3">
    <source>
        <dbReference type="SAM" id="SignalP"/>
    </source>
</evidence>
<dbReference type="Pfam" id="PF13458">
    <property type="entry name" value="Peripla_BP_6"/>
    <property type="match status" value="1"/>
</dbReference>
<accession>A0A975CII3</accession>
<gene>
    <name evidence="5" type="ORF">J1M35_08915</name>
</gene>
<feature type="signal peptide" evidence="3">
    <location>
        <begin position="1"/>
        <end position="22"/>
    </location>
</feature>
<evidence type="ECO:0000313" key="6">
    <source>
        <dbReference type="Proteomes" id="UP000663903"/>
    </source>
</evidence>